<reference evidence="2 3" key="1">
    <citation type="submission" date="2019-03" db="EMBL/GenBank/DDBJ databases">
        <title>Genomic Encyclopedia of Type Strains, Phase IV (KMG-V): Genome sequencing to study the core and pangenomes of soil and plant-associated prokaryotes.</title>
        <authorList>
            <person name="Whitman W."/>
        </authorList>
    </citation>
    <scope>NUCLEOTIDE SEQUENCE [LARGE SCALE GENOMIC DNA]</scope>
    <source>
        <strain evidence="2 3">Hc14</strain>
    </source>
</reference>
<dbReference type="Pfam" id="PF09722">
    <property type="entry name" value="Xre_MbcA_ParS_C"/>
    <property type="match status" value="1"/>
</dbReference>
<proteinExistence type="predicted"/>
<evidence type="ECO:0000313" key="3">
    <source>
        <dbReference type="Proteomes" id="UP000294576"/>
    </source>
</evidence>
<dbReference type="Proteomes" id="UP000294576">
    <property type="component" value="Unassembled WGS sequence"/>
</dbReference>
<dbReference type="NCBIfam" id="TIGR02293">
    <property type="entry name" value="TAS_TIGR02293"/>
    <property type="match status" value="1"/>
</dbReference>
<organism evidence="2 3">
    <name type="scientific">Rhizobium sullae</name>
    <name type="common">Rhizobium hedysari</name>
    <dbReference type="NCBI Taxonomy" id="50338"/>
    <lineage>
        <taxon>Bacteria</taxon>
        <taxon>Pseudomonadati</taxon>
        <taxon>Pseudomonadota</taxon>
        <taxon>Alphaproteobacteria</taxon>
        <taxon>Hyphomicrobiales</taxon>
        <taxon>Rhizobiaceae</taxon>
        <taxon>Rhizobium/Agrobacterium group</taxon>
        <taxon>Rhizobium</taxon>
    </lineage>
</organism>
<protein>
    <submittedName>
        <fullName evidence="2">Putative toxin-antitoxin system antitoxin component (TIGR02293 family)</fullName>
    </submittedName>
</protein>
<evidence type="ECO:0000313" key="2">
    <source>
        <dbReference type="EMBL" id="TCU06326.1"/>
    </source>
</evidence>
<evidence type="ECO:0000259" key="1">
    <source>
        <dbReference type="Pfam" id="PF09722"/>
    </source>
</evidence>
<dbReference type="AlphaFoldDB" id="A0A4R3PSA7"/>
<feature type="domain" description="Antitoxin Xre/MbcA/ParS-like toxin-binding" evidence="1">
    <location>
        <begin position="5"/>
        <end position="54"/>
    </location>
</feature>
<sequence length="57" mass="6390">MLTKAADVFASQAEAEQWLQRPVIGLDQRHPIDFLATPVGVGLVKDYLERLEYGVYA</sequence>
<name>A0A4R3PSA7_RHISU</name>
<dbReference type="InterPro" id="IPR024467">
    <property type="entry name" value="Xre/MbcA/ParS-like_toxin-bd"/>
</dbReference>
<comment type="caution">
    <text evidence="2">The sequence shown here is derived from an EMBL/GenBank/DDBJ whole genome shotgun (WGS) entry which is preliminary data.</text>
</comment>
<gene>
    <name evidence="2" type="ORF">EV132_13259</name>
</gene>
<dbReference type="EMBL" id="SMBH01000032">
    <property type="protein sequence ID" value="TCU06326.1"/>
    <property type="molecule type" value="Genomic_DNA"/>
</dbReference>
<dbReference type="InterPro" id="IPR011979">
    <property type="entry name" value="Antitox_Xre"/>
</dbReference>
<accession>A0A4R3PSA7</accession>